<evidence type="ECO:0000313" key="3">
    <source>
        <dbReference type="Proteomes" id="UP001147760"/>
    </source>
</evidence>
<dbReference type="OrthoDB" id="4343031at2759"/>
<evidence type="ECO:0000313" key="2">
    <source>
        <dbReference type="EMBL" id="KAJ5466507.1"/>
    </source>
</evidence>
<feature type="region of interest" description="Disordered" evidence="1">
    <location>
        <begin position="55"/>
        <end position="110"/>
    </location>
</feature>
<organism evidence="2 3">
    <name type="scientific">Penicillium desertorum</name>
    <dbReference type="NCBI Taxonomy" id="1303715"/>
    <lineage>
        <taxon>Eukaryota</taxon>
        <taxon>Fungi</taxon>
        <taxon>Dikarya</taxon>
        <taxon>Ascomycota</taxon>
        <taxon>Pezizomycotina</taxon>
        <taxon>Eurotiomycetes</taxon>
        <taxon>Eurotiomycetidae</taxon>
        <taxon>Eurotiales</taxon>
        <taxon>Aspergillaceae</taxon>
        <taxon>Penicillium</taxon>
    </lineage>
</organism>
<dbReference type="Proteomes" id="UP001147760">
    <property type="component" value="Unassembled WGS sequence"/>
</dbReference>
<comment type="caution">
    <text evidence="2">The sequence shown here is derived from an EMBL/GenBank/DDBJ whole genome shotgun (WGS) entry which is preliminary data.</text>
</comment>
<dbReference type="AlphaFoldDB" id="A0A9W9WKQ6"/>
<gene>
    <name evidence="2" type="ORF">N7530_010294</name>
</gene>
<reference evidence="2" key="2">
    <citation type="journal article" date="2023" name="IMA Fungus">
        <title>Comparative genomic study of the Penicillium genus elucidates a diverse pangenome and 15 lateral gene transfer events.</title>
        <authorList>
            <person name="Petersen C."/>
            <person name="Sorensen T."/>
            <person name="Nielsen M.R."/>
            <person name="Sondergaard T.E."/>
            <person name="Sorensen J.L."/>
            <person name="Fitzpatrick D.A."/>
            <person name="Frisvad J.C."/>
            <person name="Nielsen K.L."/>
        </authorList>
    </citation>
    <scope>NUCLEOTIDE SEQUENCE</scope>
    <source>
        <strain evidence="2">IBT 17660</strain>
    </source>
</reference>
<protein>
    <submittedName>
        <fullName evidence="2">Uncharacterized protein</fullName>
    </submittedName>
</protein>
<dbReference type="EMBL" id="JAPWDO010000006">
    <property type="protein sequence ID" value="KAJ5466507.1"/>
    <property type="molecule type" value="Genomic_DNA"/>
</dbReference>
<name>A0A9W9WKQ6_9EURO</name>
<keyword evidence="3" id="KW-1185">Reference proteome</keyword>
<proteinExistence type="predicted"/>
<evidence type="ECO:0000256" key="1">
    <source>
        <dbReference type="SAM" id="MobiDB-lite"/>
    </source>
</evidence>
<reference evidence="2" key="1">
    <citation type="submission" date="2022-12" db="EMBL/GenBank/DDBJ databases">
        <authorList>
            <person name="Petersen C."/>
        </authorList>
    </citation>
    <scope>NUCLEOTIDE SEQUENCE</scope>
    <source>
        <strain evidence="2">IBT 17660</strain>
    </source>
</reference>
<sequence>MQRYIVRSSTSYVPRLTRAFAQKVQSKNDDQKFNVGAAFPDDFEDSPLKSEILERRNRDQGIDPSYHPTMDEIIESLRGKPPPESAKKAKSAQTKPDPVREEREPEIDEM</sequence>
<accession>A0A9W9WKQ6</accession>